<comment type="caution">
    <text evidence="1">The sequence shown here is derived from an EMBL/GenBank/DDBJ whole genome shotgun (WGS) entry which is preliminary data.</text>
</comment>
<dbReference type="EMBL" id="NGKA01000008">
    <property type="protein sequence ID" value="RSU12210.1"/>
    <property type="molecule type" value="Genomic_DNA"/>
</dbReference>
<sequence>MKTTKVYGILSWDWFKDKCPGEVKKQKEIPMVAFVSDNGAVYVAPGDNQGIEHFSIFAEKEFNTSNYSIRSGETGLDFTFEDEVDPTSDYRKIKNYIDLVLQVEPNKNRP</sequence>
<gene>
    <name evidence="1" type="ORF">CBF29_06325</name>
</gene>
<reference evidence="1 2" key="1">
    <citation type="submission" date="2017-05" db="EMBL/GenBank/DDBJ databases">
        <title>Vagococcus spp. assemblies.</title>
        <authorList>
            <person name="Gulvik C.A."/>
        </authorList>
    </citation>
    <scope>NUCLEOTIDE SEQUENCE [LARGE SCALE GENOMIC DNA]</scope>
    <source>
        <strain evidence="1 2">CCUG 51432</strain>
    </source>
</reference>
<protein>
    <submittedName>
        <fullName evidence="1">Uncharacterized protein</fullName>
    </submittedName>
</protein>
<evidence type="ECO:0000313" key="2">
    <source>
        <dbReference type="Proteomes" id="UP000287605"/>
    </source>
</evidence>
<organism evidence="1 2">
    <name type="scientific">Vagococcus elongatus</name>
    <dbReference type="NCBI Taxonomy" id="180344"/>
    <lineage>
        <taxon>Bacteria</taxon>
        <taxon>Bacillati</taxon>
        <taxon>Bacillota</taxon>
        <taxon>Bacilli</taxon>
        <taxon>Lactobacillales</taxon>
        <taxon>Enterococcaceae</taxon>
        <taxon>Vagococcus</taxon>
    </lineage>
</organism>
<dbReference type="RefSeq" id="WP_126808589.1">
    <property type="nucleotide sequence ID" value="NZ_NGKA01000008.1"/>
</dbReference>
<proteinExistence type="predicted"/>
<name>A0A430AVX5_9ENTE</name>
<keyword evidence="2" id="KW-1185">Reference proteome</keyword>
<dbReference type="OrthoDB" id="9815752at2"/>
<dbReference type="AlphaFoldDB" id="A0A430AVX5"/>
<accession>A0A430AVX5</accession>
<dbReference type="Proteomes" id="UP000287605">
    <property type="component" value="Unassembled WGS sequence"/>
</dbReference>
<evidence type="ECO:0000313" key="1">
    <source>
        <dbReference type="EMBL" id="RSU12210.1"/>
    </source>
</evidence>